<evidence type="ECO:0000256" key="2">
    <source>
        <dbReference type="ARBA" id="ARBA00022676"/>
    </source>
</evidence>
<protein>
    <recommendedName>
        <fullName evidence="5">Glycosyltransferase 2-like domain-containing protein</fullName>
    </recommendedName>
</protein>
<comment type="similarity">
    <text evidence="1">Belongs to the glycosyltransferase 2 family.</text>
</comment>
<dbReference type="PANTHER" id="PTHR43179:SF12">
    <property type="entry name" value="GALACTOFURANOSYLTRANSFERASE GLFT2"/>
    <property type="match status" value="1"/>
</dbReference>
<proteinExistence type="inferred from homology"/>
<dbReference type="CDD" id="cd04186">
    <property type="entry name" value="GT_2_like_c"/>
    <property type="match status" value="1"/>
</dbReference>
<sequence>MFSAVFFLVCTLFFLYKSYCVIFGGMGAPSHAMKLTSIITVNYNQPQLTCLFLRSILDHDPLETIEVIVVDNGSREDHGLMFKAVYPQLIYIRSEKNLGFAGGNNLGIGHARGEYLLFLNNDTEITQNFVRALRDELDHHAEIGLISPLILFFEDKHKIQYAGYTPMNYLTGRNKSIGALEDDHGQYDAMTTVTGYCHGAAMMCRKADLARVGLMAEHFFLYYEELDWCEKFKRAGFSMGFTGKAKIYHKESMSVGKASALKTYFMARNRWLFIRRNAPWPATLFFACYYLLIPMPYLIIKHLARGRFDLAKAVLRGMVWNTTHSTTSGDLGIELPAN</sequence>
<keyword evidence="7" id="KW-1185">Reference proteome</keyword>
<dbReference type="Pfam" id="PF00535">
    <property type="entry name" value="Glycos_transf_2"/>
    <property type="match status" value="1"/>
</dbReference>
<accession>A0A1H7IJ82</accession>
<reference evidence="7" key="1">
    <citation type="submission" date="2016-10" db="EMBL/GenBank/DDBJ databases">
        <authorList>
            <person name="Varghese N."/>
            <person name="Submissions S."/>
        </authorList>
    </citation>
    <scope>NUCLEOTIDE SEQUENCE [LARGE SCALE GENOMIC DNA]</scope>
    <source>
        <strain evidence="7">Jip14</strain>
    </source>
</reference>
<feature type="transmembrane region" description="Helical" evidence="4">
    <location>
        <begin position="278"/>
        <end position="300"/>
    </location>
</feature>
<dbReference type="InterPro" id="IPR029044">
    <property type="entry name" value="Nucleotide-diphossugar_trans"/>
</dbReference>
<evidence type="ECO:0000259" key="5">
    <source>
        <dbReference type="Pfam" id="PF00535"/>
    </source>
</evidence>
<dbReference type="GO" id="GO:0016757">
    <property type="term" value="F:glycosyltransferase activity"/>
    <property type="evidence" value="ECO:0007669"/>
    <property type="project" value="UniProtKB-KW"/>
</dbReference>
<dbReference type="SUPFAM" id="SSF53448">
    <property type="entry name" value="Nucleotide-diphospho-sugar transferases"/>
    <property type="match status" value="1"/>
</dbReference>
<keyword evidence="4" id="KW-0472">Membrane</keyword>
<evidence type="ECO:0000313" key="6">
    <source>
        <dbReference type="EMBL" id="SEK61610.1"/>
    </source>
</evidence>
<dbReference type="Proteomes" id="UP000198916">
    <property type="component" value="Unassembled WGS sequence"/>
</dbReference>
<evidence type="ECO:0000256" key="4">
    <source>
        <dbReference type="SAM" id="Phobius"/>
    </source>
</evidence>
<keyword evidence="4" id="KW-0812">Transmembrane</keyword>
<dbReference type="PANTHER" id="PTHR43179">
    <property type="entry name" value="RHAMNOSYLTRANSFERASE WBBL"/>
    <property type="match status" value="1"/>
</dbReference>
<gene>
    <name evidence="6" type="ORF">SAMN05421740_102232</name>
</gene>
<feature type="domain" description="Glycosyltransferase 2-like" evidence="5">
    <location>
        <begin position="37"/>
        <end position="196"/>
    </location>
</feature>
<dbReference type="Gene3D" id="3.90.550.10">
    <property type="entry name" value="Spore Coat Polysaccharide Biosynthesis Protein SpsA, Chain A"/>
    <property type="match status" value="1"/>
</dbReference>
<evidence type="ECO:0000256" key="3">
    <source>
        <dbReference type="ARBA" id="ARBA00022679"/>
    </source>
</evidence>
<keyword evidence="2" id="KW-0328">Glycosyltransferase</keyword>
<evidence type="ECO:0000313" key="7">
    <source>
        <dbReference type="Proteomes" id="UP000198916"/>
    </source>
</evidence>
<organism evidence="6 7">
    <name type="scientific">Parapedobacter koreensis</name>
    <dbReference type="NCBI Taxonomy" id="332977"/>
    <lineage>
        <taxon>Bacteria</taxon>
        <taxon>Pseudomonadati</taxon>
        <taxon>Bacteroidota</taxon>
        <taxon>Sphingobacteriia</taxon>
        <taxon>Sphingobacteriales</taxon>
        <taxon>Sphingobacteriaceae</taxon>
        <taxon>Parapedobacter</taxon>
    </lineage>
</organism>
<evidence type="ECO:0000256" key="1">
    <source>
        <dbReference type="ARBA" id="ARBA00006739"/>
    </source>
</evidence>
<keyword evidence="4" id="KW-1133">Transmembrane helix</keyword>
<dbReference type="STRING" id="332977.SAMN05421740_102232"/>
<name>A0A1H7IJ82_9SPHI</name>
<dbReference type="InterPro" id="IPR001173">
    <property type="entry name" value="Glyco_trans_2-like"/>
</dbReference>
<dbReference type="EMBL" id="FNZR01000002">
    <property type="protein sequence ID" value="SEK61610.1"/>
    <property type="molecule type" value="Genomic_DNA"/>
</dbReference>
<keyword evidence="3" id="KW-0808">Transferase</keyword>
<dbReference type="AlphaFoldDB" id="A0A1H7IJ82"/>